<reference evidence="13 14" key="1">
    <citation type="submission" date="2023-07" db="EMBL/GenBank/DDBJ databases">
        <title>Genomic Encyclopedia of Type Strains, Phase IV (KMG-IV): sequencing the most valuable type-strain genomes for metagenomic binning, comparative biology and taxonomic classification.</title>
        <authorList>
            <person name="Goeker M."/>
        </authorList>
    </citation>
    <scope>NUCLEOTIDE SEQUENCE [LARGE SCALE GENOMIC DNA]</scope>
    <source>
        <strain evidence="13 14">DSM 16460</strain>
    </source>
</reference>
<dbReference type="Proteomes" id="UP001224359">
    <property type="component" value="Unassembled WGS sequence"/>
</dbReference>
<evidence type="ECO:0000256" key="5">
    <source>
        <dbReference type="ARBA" id="ARBA00022679"/>
    </source>
</evidence>
<evidence type="ECO:0000256" key="9">
    <source>
        <dbReference type="ARBA" id="ARBA00047989"/>
    </source>
</evidence>
<evidence type="ECO:0000256" key="8">
    <source>
        <dbReference type="ARBA" id="ARBA00022833"/>
    </source>
</evidence>
<dbReference type="RefSeq" id="WP_306975428.1">
    <property type="nucleotide sequence ID" value="NZ_JAUSTQ010000003.1"/>
</dbReference>
<accession>A0ABT9VDX8</accession>
<dbReference type="InterPro" id="IPR003730">
    <property type="entry name" value="Cu_polyphenol_OxRdtase"/>
</dbReference>
<dbReference type="Gene3D" id="3.60.140.10">
    <property type="entry name" value="CNF1/YfiH-like putative cysteine hydrolases"/>
    <property type="match status" value="1"/>
</dbReference>
<protein>
    <recommendedName>
        <fullName evidence="12">Purine nucleoside phosphorylase</fullName>
    </recommendedName>
</protein>
<evidence type="ECO:0000256" key="2">
    <source>
        <dbReference type="ARBA" id="ARBA00001947"/>
    </source>
</evidence>
<organism evidence="13 14">
    <name type="scientific">Alkalibacillus salilacus</name>
    <dbReference type="NCBI Taxonomy" id="284582"/>
    <lineage>
        <taxon>Bacteria</taxon>
        <taxon>Bacillati</taxon>
        <taxon>Bacillota</taxon>
        <taxon>Bacilli</taxon>
        <taxon>Bacillales</taxon>
        <taxon>Bacillaceae</taxon>
        <taxon>Alkalibacillus</taxon>
    </lineage>
</organism>
<comment type="caution">
    <text evidence="13">The sequence shown here is derived from an EMBL/GenBank/DDBJ whole genome shotgun (WGS) entry which is preliminary data.</text>
</comment>
<evidence type="ECO:0000256" key="4">
    <source>
        <dbReference type="ARBA" id="ARBA00007353"/>
    </source>
</evidence>
<keyword evidence="6" id="KW-0479">Metal-binding</keyword>
<comment type="cofactor">
    <cofactor evidence="2">
        <name>Zn(2+)</name>
        <dbReference type="ChEBI" id="CHEBI:29105"/>
    </cofactor>
</comment>
<sequence length="263" mass="30283">MNEPFIDQGTSLMPLSNWDEFHVKSGFTTRRNGYSEKPYDQLNMALHVDDRLEDVLANRQYISEQLEEPLEHWRTLNQVHSTVVKDLTELDDSVTKHDETVIDADGMITNDKKHVLTTFYADCVPLYFVAPHERWIGLAHAGWRGTVNGIADKMVEAFNQQGISSDALFVTIGPCISQPYYEVDEKVSSQIPTQFKQVLKQSQQGRYLLDLKELNRLYLQLAGVKPDQIAITQYCTYESSDLFYSFRRDHGQTGRMMAYLTLM</sequence>
<comment type="function">
    <text evidence="3">Purine nucleoside enzyme that catalyzes the phosphorolysis of adenosine and inosine nucleosides, yielding D-ribose 1-phosphate and the respective free bases, adenine and hypoxanthine. Also catalyzes the phosphorolysis of S-methyl-5'-thioadenosine into adenine and S-methyl-5-thio-alpha-D-ribose 1-phosphate. Also has adenosine deaminase activity.</text>
</comment>
<dbReference type="Pfam" id="PF02578">
    <property type="entry name" value="Cu-oxidase_4"/>
    <property type="match status" value="1"/>
</dbReference>
<evidence type="ECO:0000313" key="13">
    <source>
        <dbReference type="EMBL" id="MDQ0159172.1"/>
    </source>
</evidence>
<name>A0ABT9VDX8_9BACI</name>
<comment type="catalytic activity">
    <reaction evidence="10">
        <text>adenosine + phosphate = alpha-D-ribose 1-phosphate + adenine</text>
        <dbReference type="Rhea" id="RHEA:27642"/>
        <dbReference type="ChEBI" id="CHEBI:16335"/>
        <dbReference type="ChEBI" id="CHEBI:16708"/>
        <dbReference type="ChEBI" id="CHEBI:43474"/>
        <dbReference type="ChEBI" id="CHEBI:57720"/>
        <dbReference type="EC" id="2.4.2.1"/>
    </reaction>
    <physiologicalReaction direction="left-to-right" evidence="10">
        <dbReference type="Rhea" id="RHEA:27643"/>
    </physiologicalReaction>
</comment>
<dbReference type="NCBIfam" id="TIGR00726">
    <property type="entry name" value="peptidoglycan editing factor PgeF"/>
    <property type="match status" value="1"/>
</dbReference>
<proteinExistence type="inferred from homology"/>
<keyword evidence="8" id="KW-0862">Zinc</keyword>
<evidence type="ECO:0000256" key="3">
    <source>
        <dbReference type="ARBA" id="ARBA00003215"/>
    </source>
</evidence>
<keyword evidence="5" id="KW-0808">Transferase</keyword>
<evidence type="ECO:0000256" key="12">
    <source>
        <dbReference type="RuleBase" id="RU361274"/>
    </source>
</evidence>
<dbReference type="InterPro" id="IPR011324">
    <property type="entry name" value="Cytotoxic_necrot_fac-like_cat"/>
</dbReference>
<evidence type="ECO:0000313" key="14">
    <source>
        <dbReference type="Proteomes" id="UP001224359"/>
    </source>
</evidence>
<gene>
    <name evidence="13" type="ORF">J2S77_001136</name>
</gene>
<dbReference type="CDD" id="cd16833">
    <property type="entry name" value="YfiH"/>
    <property type="match status" value="1"/>
</dbReference>
<comment type="catalytic activity">
    <reaction evidence="9">
        <text>adenosine + H2O + H(+) = inosine + NH4(+)</text>
        <dbReference type="Rhea" id="RHEA:24408"/>
        <dbReference type="ChEBI" id="CHEBI:15377"/>
        <dbReference type="ChEBI" id="CHEBI:15378"/>
        <dbReference type="ChEBI" id="CHEBI:16335"/>
        <dbReference type="ChEBI" id="CHEBI:17596"/>
        <dbReference type="ChEBI" id="CHEBI:28938"/>
        <dbReference type="EC" id="3.5.4.4"/>
    </reaction>
    <physiologicalReaction direction="left-to-right" evidence="9">
        <dbReference type="Rhea" id="RHEA:24409"/>
    </physiologicalReaction>
</comment>
<keyword evidence="7" id="KW-0378">Hydrolase</keyword>
<evidence type="ECO:0000256" key="10">
    <source>
        <dbReference type="ARBA" id="ARBA00048968"/>
    </source>
</evidence>
<comment type="similarity">
    <text evidence="4 12">Belongs to the purine nucleoside phosphorylase YfiH/LACC1 family.</text>
</comment>
<evidence type="ECO:0000256" key="6">
    <source>
        <dbReference type="ARBA" id="ARBA00022723"/>
    </source>
</evidence>
<comment type="catalytic activity">
    <reaction evidence="1">
        <text>inosine + phosphate = alpha-D-ribose 1-phosphate + hypoxanthine</text>
        <dbReference type="Rhea" id="RHEA:27646"/>
        <dbReference type="ChEBI" id="CHEBI:17368"/>
        <dbReference type="ChEBI" id="CHEBI:17596"/>
        <dbReference type="ChEBI" id="CHEBI:43474"/>
        <dbReference type="ChEBI" id="CHEBI:57720"/>
        <dbReference type="EC" id="2.4.2.1"/>
    </reaction>
    <physiologicalReaction direction="left-to-right" evidence="1">
        <dbReference type="Rhea" id="RHEA:27647"/>
    </physiologicalReaction>
</comment>
<dbReference type="EMBL" id="JAUSTQ010000003">
    <property type="protein sequence ID" value="MDQ0159172.1"/>
    <property type="molecule type" value="Genomic_DNA"/>
</dbReference>
<dbReference type="InterPro" id="IPR038371">
    <property type="entry name" value="Cu_polyphenol_OxRdtase_sf"/>
</dbReference>
<keyword evidence="14" id="KW-1185">Reference proteome</keyword>
<evidence type="ECO:0000256" key="1">
    <source>
        <dbReference type="ARBA" id="ARBA00000553"/>
    </source>
</evidence>
<dbReference type="PANTHER" id="PTHR30616:SF2">
    <property type="entry name" value="PURINE NUCLEOSIDE PHOSPHORYLASE LACC1"/>
    <property type="match status" value="1"/>
</dbReference>
<comment type="catalytic activity">
    <reaction evidence="11">
        <text>S-methyl-5'-thioadenosine + phosphate = 5-(methylsulfanyl)-alpha-D-ribose 1-phosphate + adenine</text>
        <dbReference type="Rhea" id="RHEA:11852"/>
        <dbReference type="ChEBI" id="CHEBI:16708"/>
        <dbReference type="ChEBI" id="CHEBI:17509"/>
        <dbReference type="ChEBI" id="CHEBI:43474"/>
        <dbReference type="ChEBI" id="CHEBI:58533"/>
        <dbReference type="EC" id="2.4.2.28"/>
    </reaction>
    <physiologicalReaction direction="left-to-right" evidence="11">
        <dbReference type="Rhea" id="RHEA:11853"/>
    </physiologicalReaction>
</comment>
<evidence type="ECO:0000256" key="7">
    <source>
        <dbReference type="ARBA" id="ARBA00022801"/>
    </source>
</evidence>
<dbReference type="SUPFAM" id="SSF64438">
    <property type="entry name" value="CNF1/YfiH-like putative cysteine hydrolases"/>
    <property type="match status" value="1"/>
</dbReference>
<evidence type="ECO:0000256" key="11">
    <source>
        <dbReference type="ARBA" id="ARBA00049893"/>
    </source>
</evidence>
<dbReference type="PANTHER" id="PTHR30616">
    <property type="entry name" value="UNCHARACTERIZED PROTEIN YFIH"/>
    <property type="match status" value="1"/>
</dbReference>